<dbReference type="GO" id="GO:0003899">
    <property type="term" value="F:DNA-directed RNA polymerase activity"/>
    <property type="evidence" value="ECO:0007669"/>
    <property type="project" value="InterPro"/>
</dbReference>
<evidence type="ECO:0000313" key="13">
    <source>
        <dbReference type="Proteomes" id="UP000320333"/>
    </source>
</evidence>
<name>A0A507FFE1_9FUNG</name>
<sequence>MVLPKKLLFNLAFGWQLHQRTFIQIKTYGQTLLASASSLPIPNNLLDHAKTYTRWQLLTTSHHDSGQASFPRLDLAVSLVPKYHDMSNNKVETPLDHSKTYFHTFKGLNLVLTSSHTTTVTLEKAAGQHKKPKKLSCGQNVASLSSPIHSWLRSIKCLASVVKNSIDGFTVCQVHLDCRNAAKAQLAATEEGRKRRSDSAHRSAEKAARLSKDVIVTKPHVEMFGEADTVASIRKLVKPHIVTCLKSSMDFIYCDVEPTRDGRKNTHADTAMWAFFSMQQLQWLSITRNSSIPNSYWLCVGQDKAAKKQASDRECLLAIEDFVGNSKKSALNQMFKLITAARILVFFASYNAHDKNRILDWFTTHNHPQQLQWFNAGADLLFPIFGIKHEPILSENKKLETIYSQFWKVDGQDPKSGVIDYESNTLLKEAVSPIHKHKYLQMSKILFCTDCSNMLYPKEDSDSKMLTYACRHCSKSYGIDAEHHCVHRNQIKANPIAQTLARVDLSSDPTYPRLQKECPQCGFDEAVFFLSKAKATDTTMQLYFACCSNVCGYRWTVPTEAQNE</sequence>
<evidence type="ECO:0000256" key="3">
    <source>
        <dbReference type="ARBA" id="ARBA00015926"/>
    </source>
</evidence>
<evidence type="ECO:0000256" key="5">
    <source>
        <dbReference type="ARBA" id="ARBA00022771"/>
    </source>
</evidence>
<dbReference type="InterPro" id="IPR001529">
    <property type="entry name" value="Zn_ribbon_RPB9"/>
</dbReference>
<dbReference type="GO" id="GO:0006283">
    <property type="term" value="P:transcription-coupled nucleotide-excision repair"/>
    <property type="evidence" value="ECO:0007669"/>
    <property type="project" value="TreeGrafter"/>
</dbReference>
<dbReference type="GO" id="GO:0003676">
    <property type="term" value="F:nucleic acid binding"/>
    <property type="evidence" value="ECO:0007669"/>
    <property type="project" value="InterPro"/>
</dbReference>
<dbReference type="AlphaFoldDB" id="A0A507FFE1"/>
<dbReference type="OrthoDB" id="282270at2759"/>
<keyword evidence="6" id="KW-0862">Zinc</keyword>
<dbReference type="Pfam" id="PF01096">
    <property type="entry name" value="Zn_ribbon_TFIIS"/>
    <property type="match status" value="1"/>
</dbReference>
<dbReference type="PROSITE" id="PS51133">
    <property type="entry name" value="ZF_TFIIS_2"/>
    <property type="match status" value="1"/>
</dbReference>
<feature type="domain" description="TFIIS-type" evidence="11">
    <location>
        <begin position="514"/>
        <end position="556"/>
    </location>
</feature>
<dbReference type="InterPro" id="IPR012164">
    <property type="entry name" value="Rpa12/Rpb9/Rpc10/TFS"/>
</dbReference>
<dbReference type="SUPFAM" id="SSF57783">
    <property type="entry name" value="Zinc beta-ribbon"/>
    <property type="match status" value="2"/>
</dbReference>
<dbReference type="GO" id="GO:0008270">
    <property type="term" value="F:zinc ion binding"/>
    <property type="evidence" value="ECO:0007669"/>
    <property type="project" value="UniProtKB-KW"/>
</dbReference>
<evidence type="ECO:0000256" key="10">
    <source>
        <dbReference type="RuleBase" id="RU003474"/>
    </source>
</evidence>
<evidence type="ECO:0000256" key="8">
    <source>
        <dbReference type="ARBA" id="ARBA00042129"/>
    </source>
</evidence>
<dbReference type="SMART" id="SM00661">
    <property type="entry name" value="RPOL9"/>
    <property type="match status" value="1"/>
</dbReference>
<comment type="similarity">
    <text evidence="10">Belongs to the archaeal rpoM/eukaryotic RPA12/RPB9/RPC11 RNA polymerase family.</text>
</comment>
<evidence type="ECO:0000256" key="7">
    <source>
        <dbReference type="ARBA" id="ARBA00023242"/>
    </source>
</evidence>
<dbReference type="PANTHER" id="PTHR11239:SF1">
    <property type="entry name" value="DNA-DIRECTED RNA POLYMERASE II SUBUNIT RPB9"/>
    <property type="match status" value="1"/>
</dbReference>
<dbReference type="Gene3D" id="2.20.25.10">
    <property type="match status" value="2"/>
</dbReference>
<dbReference type="GO" id="GO:0005730">
    <property type="term" value="C:nucleolus"/>
    <property type="evidence" value="ECO:0007669"/>
    <property type="project" value="UniProtKB-SubCell"/>
</dbReference>
<evidence type="ECO:0000259" key="11">
    <source>
        <dbReference type="PROSITE" id="PS51133"/>
    </source>
</evidence>
<dbReference type="InterPro" id="IPR034012">
    <property type="entry name" value="Zn_ribbon_RPB9_C"/>
</dbReference>
<keyword evidence="5 9" id="KW-0863">Zinc-finger</keyword>
<comment type="subcellular location">
    <subcellularLocation>
        <location evidence="1">Nucleus</location>
        <location evidence="1">Nucleolus</location>
    </subcellularLocation>
</comment>
<dbReference type="Proteomes" id="UP000320333">
    <property type="component" value="Unassembled WGS sequence"/>
</dbReference>
<dbReference type="Pfam" id="PF02150">
    <property type="entry name" value="Zn_ribbon_RPB9"/>
    <property type="match status" value="1"/>
</dbReference>
<accession>A0A507FFE1</accession>
<evidence type="ECO:0000256" key="2">
    <source>
        <dbReference type="ARBA" id="ARBA00011730"/>
    </source>
</evidence>
<organism evidence="12 13">
    <name type="scientific">Chytriomyces confervae</name>
    <dbReference type="NCBI Taxonomy" id="246404"/>
    <lineage>
        <taxon>Eukaryota</taxon>
        <taxon>Fungi</taxon>
        <taxon>Fungi incertae sedis</taxon>
        <taxon>Chytridiomycota</taxon>
        <taxon>Chytridiomycota incertae sedis</taxon>
        <taxon>Chytridiomycetes</taxon>
        <taxon>Chytridiales</taxon>
        <taxon>Chytriomycetaceae</taxon>
        <taxon>Chytriomyces</taxon>
    </lineage>
</organism>
<dbReference type="CDD" id="cd10508">
    <property type="entry name" value="Zn-ribbon_RPB9"/>
    <property type="match status" value="1"/>
</dbReference>
<keyword evidence="10" id="KW-0240">DNA-directed RNA polymerase</keyword>
<keyword evidence="4 10" id="KW-0479">Metal-binding</keyword>
<dbReference type="GO" id="GO:0001193">
    <property type="term" value="P:maintenance of transcriptional fidelity during transcription elongation by RNA polymerase II"/>
    <property type="evidence" value="ECO:0007669"/>
    <property type="project" value="TreeGrafter"/>
</dbReference>
<evidence type="ECO:0000256" key="4">
    <source>
        <dbReference type="ARBA" id="ARBA00022723"/>
    </source>
</evidence>
<comment type="subunit">
    <text evidence="2">Component of the RNA polymerase II (Pol II) complex consisting of 12 subunits.</text>
</comment>
<comment type="caution">
    <text evidence="12">The sequence shown here is derived from an EMBL/GenBank/DDBJ whole genome shotgun (WGS) entry which is preliminary data.</text>
</comment>
<reference evidence="12 13" key="1">
    <citation type="journal article" date="2019" name="Sci. Rep.">
        <title>Comparative genomics of chytrid fungi reveal insights into the obligate biotrophic and pathogenic lifestyle of Synchytrium endobioticum.</title>
        <authorList>
            <person name="van de Vossenberg B.T.L.H."/>
            <person name="Warris S."/>
            <person name="Nguyen H.D.T."/>
            <person name="van Gent-Pelzer M.P.E."/>
            <person name="Joly D.L."/>
            <person name="van de Geest H.C."/>
            <person name="Bonants P.J.M."/>
            <person name="Smith D.S."/>
            <person name="Levesque C.A."/>
            <person name="van der Lee T.A.J."/>
        </authorList>
    </citation>
    <scope>NUCLEOTIDE SEQUENCE [LARGE SCALE GENOMIC DNA]</scope>
    <source>
        <strain evidence="12 13">CBS 675.73</strain>
    </source>
</reference>
<keyword evidence="10" id="KW-0804">Transcription</keyword>
<dbReference type="GO" id="GO:0006367">
    <property type="term" value="P:transcription initiation at RNA polymerase II promoter"/>
    <property type="evidence" value="ECO:0007669"/>
    <property type="project" value="TreeGrafter"/>
</dbReference>
<dbReference type="InterPro" id="IPR001222">
    <property type="entry name" value="Znf_TFIIS"/>
</dbReference>
<dbReference type="PANTHER" id="PTHR11239">
    <property type="entry name" value="DNA-DIRECTED RNA POLYMERASE"/>
    <property type="match status" value="1"/>
</dbReference>
<evidence type="ECO:0000256" key="1">
    <source>
        <dbReference type="ARBA" id="ARBA00004604"/>
    </source>
</evidence>
<proteinExistence type="inferred from homology"/>
<dbReference type="GO" id="GO:0005665">
    <property type="term" value="C:RNA polymerase II, core complex"/>
    <property type="evidence" value="ECO:0007669"/>
    <property type="project" value="TreeGrafter"/>
</dbReference>
<dbReference type="EMBL" id="QEAP01000125">
    <property type="protein sequence ID" value="TPX74455.1"/>
    <property type="molecule type" value="Genomic_DNA"/>
</dbReference>
<gene>
    <name evidence="12" type="ORF">CcCBS67573_g04276</name>
</gene>
<protein>
    <recommendedName>
        <fullName evidence="3">DNA-directed RNA polymerase II subunit RPB9</fullName>
    </recommendedName>
    <alternativeName>
        <fullName evidence="8">DNA-directed RNA polymerase II subunit 9</fullName>
    </alternativeName>
</protein>
<evidence type="ECO:0000256" key="6">
    <source>
        <dbReference type="ARBA" id="ARBA00022833"/>
    </source>
</evidence>
<evidence type="ECO:0000313" key="12">
    <source>
        <dbReference type="EMBL" id="TPX74455.1"/>
    </source>
</evidence>
<dbReference type="STRING" id="246404.A0A507FFE1"/>
<dbReference type="SMART" id="SM00440">
    <property type="entry name" value="ZnF_C2C2"/>
    <property type="match status" value="1"/>
</dbReference>
<keyword evidence="13" id="KW-1185">Reference proteome</keyword>
<keyword evidence="7" id="KW-0539">Nucleus</keyword>
<evidence type="ECO:0000256" key="9">
    <source>
        <dbReference type="PROSITE-ProRule" id="PRU00472"/>
    </source>
</evidence>